<evidence type="ECO:0000256" key="8">
    <source>
        <dbReference type="RuleBase" id="RU004057"/>
    </source>
</evidence>
<feature type="domain" description="MotA/TolQ/ExbB proton channel" evidence="10">
    <location>
        <begin position="71"/>
        <end position="194"/>
    </location>
</feature>
<comment type="caution">
    <text evidence="11">The sequence shown here is derived from an EMBL/GenBank/DDBJ whole genome shotgun (WGS) entry which is preliminary data.</text>
</comment>
<keyword evidence="4 9" id="KW-0812">Transmembrane</keyword>
<evidence type="ECO:0000256" key="5">
    <source>
        <dbReference type="ARBA" id="ARBA00022927"/>
    </source>
</evidence>
<evidence type="ECO:0000256" key="1">
    <source>
        <dbReference type="ARBA" id="ARBA00004651"/>
    </source>
</evidence>
<feature type="transmembrane region" description="Helical" evidence="9">
    <location>
        <begin position="114"/>
        <end position="141"/>
    </location>
</feature>
<keyword evidence="12" id="KW-1185">Reference proteome</keyword>
<dbReference type="EMBL" id="JBAWKS010000001">
    <property type="protein sequence ID" value="MEI4549988.1"/>
    <property type="molecule type" value="Genomic_DNA"/>
</dbReference>
<dbReference type="PANTHER" id="PTHR30625">
    <property type="entry name" value="PROTEIN TOLQ"/>
    <property type="match status" value="1"/>
</dbReference>
<name>A0ABU8EUV9_9GAMM</name>
<dbReference type="InterPro" id="IPR002898">
    <property type="entry name" value="MotA_ExbB_proton_chnl"/>
</dbReference>
<organism evidence="11 12">
    <name type="scientific">Pseudoalteromonas spongiae</name>
    <dbReference type="NCBI Taxonomy" id="298657"/>
    <lineage>
        <taxon>Bacteria</taxon>
        <taxon>Pseudomonadati</taxon>
        <taxon>Pseudomonadota</taxon>
        <taxon>Gammaproteobacteria</taxon>
        <taxon>Alteromonadales</taxon>
        <taxon>Pseudoalteromonadaceae</taxon>
        <taxon>Pseudoalteromonas</taxon>
    </lineage>
</organism>
<feature type="transmembrane region" description="Helical" evidence="9">
    <location>
        <begin position="153"/>
        <end position="177"/>
    </location>
</feature>
<reference evidence="11 12" key="1">
    <citation type="submission" date="2023-12" db="EMBL/GenBank/DDBJ databases">
        <title>Friends and Foes: Symbiotic and Algicidal bacterial influence on Karenia brevis blooms.</title>
        <authorList>
            <person name="Fei C."/>
            <person name="Mohamed A.R."/>
            <person name="Booker A."/>
            <person name="Arshad M."/>
            <person name="Klass S."/>
            <person name="Ahn S."/>
            <person name="Gilbert P.M."/>
            <person name="Heil C.A."/>
            <person name="Martinez J.M."/>
            <person name="Amin S.A."/>
        </authorList>
    </citation>
    <scope>NUCLEOTIDE SEQUENCE [LARGE SCALE GENOMIC DNA]</scope>
    <source>
        <strain evidence="11 12">CE15</strain>
    </source>
</reference>
<evidence type="ECO:0000256" key="6">
    <source>
        <dbReference type="ARBA" id="ARBA00022989"/>
    </source>
</evidence>
<comment type="subcellular location">
    <subcellularLocation>
        <location evidence="1">Cell membrane</location>
        <topology evidence="1">Multi-pass membrane protein</topology>
    </subcellularLocation>
    <subcellularLocation>
        <location evidence="8">Membrane</location>
        <topology evidence="8">Multi-pass membrane protein</topology>
    </subcellularLocation>
</comment>
<feature type="transmembrane region" description="Helical" evidence="9">
    <location>
        <begin position="17"/>
        <end position="38"/>
    </location>
</feature>
<dbReference type="PANTHER" id="PTHR30625:SF15">
    <property type="entry name" value="BIOPOLYMER TRANSPORT PROTEIN EXBB"/>
    <property type="match status" value="1"/>
</dbReference>
<dbReference type="Proteomes" id="UP001382455">
    <property type="component" value="Unassembled WGS sequence"/>
</dbReference>
<evidence type="ECO:0000256" key="7">
    <source>
        <dbReference type="ARBA" id="ARBA00023136"/>
    </source>
</evidence>
<evidence type="ECO:0000256" key="2">
    <source>
        <dbReference type="ARBA" id="ARBA00022448"/>
    </source>
</evidence>
<dbReference type="InterPro" id="IPR050790">
    <property type="entry name" value="ExbB/TolQ_transport"/>
</dbReference>
<evidence type="ECO:0000313" key="11">
    <source>
        <dbReference type="EMBL" id="MEI4549988.1"/>
    </source>
</evidence>
<protein>
    <submittedName>
        <fullName evidence="11">MotA/TolQ/ExbB proton channel family protein</fullName>
    </submittedName>
</protein>
<evidence type="ECO:0000256" key="3">
    <source>
        <dbReference type="ARBA" id="ARBA00022475"/>
    </source>
</evidence>
<keyword evidence="6 9" id="KW-1133">Transmembrane helix</keyword>
<evidence type="ECO:0000256" key="9">
    <source>
        <dbReference type="SAM" id="Phobius"/>
    </source>
</evidence>
<evidence type="ECO:0000256" key="4">
    <source>
        <dbReference type="ARBA" id="ARBA00022692"/>
    </source>
</evidence>
<keyword evidence="5 8" id="KW-0653">Protein transport</keyword>
<keyword evidence="7 9" id="KW-0472">Membrane</keyword>
<comment type="similarity">
    <text evidence="8">Belongs to the exbB/tolQ family.</text>
</comment>
<dbReference type="Pfam" id="PF01618">
    <property type="entry name" value="MotA_ExbB"/>
    <property type="match status" value="1"/>
</dbReference>
<proteinExistence type="inferred from homology"/>
<accession>A0ABU8EUV9</accession>
<keyword evidence="2 8" id="KW-0813">Transport</keyword>
<dbReference type="RefSeq" id="WP_100913818.1">
    <property type="nucleotide sequence ID" value="NZ_CP023398.1"/>
</dbReference>
<keyword evidence="3" id="KW-1003">Cell membrane</keyword>
<evidence type="ECO:0000313" key="12">
    <source>
        <dbReference type="Proteomes" id="UP001382455"/>
    </source>
</evidence>
<sequence>MESFDTVVRFFQDGGSFMLPIAIVLAIGLAIALERFFVLTGAKLANQKAFKQLMPQLAKGDYKQVLNQKSNAGVAKIISSGLERIEHTQRREEIEYAMEEQVLELMPRLEKRTAYLATLANIATLLGLLGTIIGLIAAFSAVADADPAEKASLLSASISVAMNTTAFGLIAAIPLLLCHSVLQTKTTEIIDGLEMAGVKCLNLLTKQNLVSQKTRQTD</sequence>
<evidence type="ECO:0000259" key="10">
    <source>
        <dbReference type="Pfam" id="PF01618"/>
    </source>
</evidence>
<gene>
    <name evidence="11" type="ORF">WAE96_09945</name>
</gene>